<sequence>MAKSPRLQYEDALYHVHARGNERKPIYRNKDDYLKFLSLLSELPARFQVIIHGYVLMRNHFHLLIETPAANIGQAMHYLNGAFAWYFNRKYWRVGHLFQARYSSHLIEKESYLYMASRYIHRNPLRKNICKHLQAYPWSSYGQYIGLTPKEHWLTTEWILGQFSDYESQARILYKDFVEDGIDSDTESQEYEKFIFSKETIADAMNEKIFRPKDLKIPDDDIPRISLEPDQVIQAVQKIFDGGASLHEKYSYNNPSRRICIYLLRRYSRMSNKEIGHFFSIRKSAVSMSKKRMEIEINKNNYMKELINKIILELGISIK</sequence>
<proteinExistence type="predicted"/>
<evidence type="ECO:0000259" key="1">
    <source>
        <dbReference type="SMART" id="SM01321"/>
    </source>
</evidence>
<dbReference type="STRING" id="1817863.A2Y62_22070"/>
<organism evidence="2 3">
    <name type="scientific">Candidatus Fischerbacteria bacterium RBG_13_37_8</name>
    <dbReference type="NCBI Taxonomy" id="1817863"/>
    <lineage>
        <taxon>Bacteria</taxon>
        <taxon>Candidatus Fischeribacteriota</taxon>
    </lineage>
</organism>
<name>A0A1F5VY61_9BACT</name>
<gene>
    <name evidence="2" type="ORF">A2Y62_22070</name>
</gene>
<dbReference type="PANTHER" id="PTHR34322">
    <property type="entry name" value="TRANSPOSASE, Y1_TNP DOMAIN-CONTAINING"/>
    <property type="match status" value="1"/>
</dbReference>
<dbReference type="InterPro" id="IPR002686">
    <property type="entry name" value="Transposase_17"/>
</dbReference>
<dbReference type="SUPFAM" id="SSF143422">
    <property type="entry name" value="Transposase IS200-like"/>
    <property type="match status" value="1"/>
</dbReference>
<dbReference type="SMART" id="SM01321">
    <property type="entry name" value="Y1_Tnp"/>
    <property type="match status" value="1"/>
</dbReference>
<dbReference type="InterPro" id="IPR036515">
    <property type="entry name" value="Transposase_17_sf"/>
</dbReference>
<dbReference type="SUPFAM" id="SSF48295">
    <property type="entry name" value="TrpR-like"/>
    <property type="match status" value="1"/>
</dbReference>
<accession>A0A1F5VY61</accession>
<dbReference type="AlphaFoldDB" id="A0A1F5VY61"/>
<dbReference type="PANTHER" id="PTHR34322:SF2">
    <property type="entry name" value="TRANSPOSASE IS200-LIKE DOMAIN-CONTAINING PROTEIN"/>
    <property type="match status" value="1"/>
</dbReference>
<feature type="domain" description="Transposase IS200-like" evidence="1">
    <location>
        <begin position="9"/>
        <end position="123"/>
    </location>
</feature>
<dbReference type="Pfam" id="PF01797">
    <property type="entry name" value="Y1_Tnp"/>
    <property type="match status" value="1"/>
</dbReference>
<dbReference type="GO" id="GO:0006313">
    <property type="term" value="P:DNA transposition"/>
    <property type="evidence" value="ECO:0007669"/>
    <property type="project" value="InterPro"/>
</dbReference>
<dbReference type="GO" id="GO:0004803">
    <property type="term" value="F:transposase activity"/>
    <property type="evidence" value="ECO:0007669"/>
    <property type="project" value="InterPro"/>
</dbReference>
<dbReference type="Gene3D" id="1.10.1750.10">
    <property type="match status" value="1"/>
</dbReference>
<dbReference type="InterPro" id="IPR010921">
    <property type="entry name" value="Trp_repressor/repl_initiator"/>
</dbReference>
<comment type="caution">
    <text evidence="2">The sequence shown here is derived from an EMBL/GenBank/DDBJ whole genome shotgun (WGS) entry which is preliminary data.</text>
</comment>
<protein>
    <recommendedName>
        <fullName evidence="1">Transposase IS200-like domain-containing protein</fullName>
    </recommendedName>
</protein>
<evidence type="ECO:0000313" key="2">
    <source>
        <dbReference type="EMBL" id="OGF67981.1"/>
    </source>
</evidence>
<evidence type="ECO:0000313" key="3">
    <source>
        <dbReference type="Proteomes" id="UP000178943"/>
    </source>
</evidence>
<dbReference type="GO" id="GO:0043565">
    <property type="term" value="F:sequence-specific DNA binding"/>
    <property type="evidence" value="ECO:0007669"/>
    <property type="project" value="InterPro"/>
</dbReference>
<dbReference type="Gene3D" id="3.30.70.1290">
    <property type="entry name" value="Transposase IS200-like"/>
    <property type="match status" value="1"/>
</dbReference>
<dbReference type="Proteomes" id="UP000178943">
    <property type="component" value="Unassembled WGS sequence"/>
</dbReference>
<dbReference type="EMBL" id="MFGW01000036">
    <property type="protein sequence ID" value="OGF67981.1"/>
    <property type="molecule type" value="Genomic_DNA"/>
</dbReference>
<reference evidence="2 3" key="1">
    <citation type="journal article" date="2016" name="Nat. Commun.">
        <title>Thousands of microbial genomes shed light on interconnected biogeochemical processes in an aquifer system.</title>
        <authorList>
            <person name="Anantharaman K."/>
            <person name="Brown C.T."/>
            <person name="Hug L.A."/>
            <person name="Sharon I."/>
            <person name="Castelle C.J."/>
            <person name="Probst A.J."/>
            <person name="Thomas B.C."/>
            <person name="Singh A."/>
            <person name="Wilkins M.J."/>
            <person name="Karaoz U."/>
            <person name="Brodie E.L."/>
            <person name="Williams K.H."/>
            <person name="Hubbard S.S."/>
            <person name="Banfield J.F."/>
        </authorList>
    </citation>
    <scope>NUCLEOTIDE SEQUENCE [LARGE SCALE GENOMIC DNA]</scope>
</reference>